<name>A0A1J5QTS6_9ZZZZ</name>
<dbReference type="EMBL" id="MLJW01000454">
    <property type="protein sequence ID" value="OIQ86872.1"/>
    <property type="molecule type" value="Genomic_DNA"/>
</dbReference>
<organism evidence="1">
    <name type="scientific">mine drainage metagenome</name>
    <dbReference type="NCBI Taxonomy" id="410659"/>
    <lineage>
        <taxon>unclassified sequences</taxon>
        <taxon>metagenomes</taxon>
        <taxon>ecological metagenomes</taxon>
    </lineage>
</organism>
<reference evidence="1" key="1">
    <citation type="submission" date="2016-10" db="EMBL/GenBank/DDBJ databases">
        <title>Sequence of Gallionella enrichment culture.</title>
        <authorList>
            <person name="Poehlein A."/>
            <person name="Muehling M."/>
            <person name="Daniel R."/>
        </authorList>
    </citation>
    <scope>NUCLEOTIDE SEQUENCE</scope>
</reference>
<accession>A0A1J5QTS6</accession>
<proteinExistence type="predicted"/>
<gene>
    <name evidence="1" type="ORF">GALL_312700</name>
</gene>
<comment type="caution">
    <text evidence="1">The sequence shown here is derived from an EMBL/GenBank/DDBJ whole genome shotgun (WGS) entry which is preliminary data.</text>
</comment>
<protein>
    <submittedName>
        <fullName evidence="1">Uncharacterized protein</fullName>
    </submittedName>
</protein>
<evidence type="ECO:0000313" key="1">
    <source>
        <dbReference type="EMBL" id="OIQ86872.1"/>
    </source>
</evidence>
<sequence>MAAGAQLAAGVRKSGWPALNRGLRHSFGIKSGKHTQEVGVDAKTGKVLENDREGPNAD</sequence>
<dbReference type="AlphaFoldDB" id="A0A1J5QTS6"/>